<dbReference type="Gene3D" id="3.90.550.10">
    <property type="entry name" value="Spore Coat Polysaccharide Biosynthesis Protein SpsA, Chain A"/>
    <property type="match status" value="1"/>
</dbReference>
<evidence type="ECO:0000259" key="2">
    <source>
        <dbReference type="Pfam" id="PF00535"/>
    </source>
</evidence>
<evidence type="ECO:0000313" key="4">
    <source>
        <dbReference type="Proteomes" id="UP000232806"/>
    </source>
</evidence>
<evidence type="ECO:0000313" key="3">
    <source>
        <dbReference type="EMBL" id="AUB56224.1"/>
    </source>
</evidence>
<dbReference type="EMBL" id="CP017766">
    <property type="protein sequence ID" value="AUB56224.1"/>
    <property type="molecule type" value="Genomic_DNA"/>
</dbReference>
<dbReference type="AlphaFoldDB" id="A0A2H4VDQ4"/>
<protein>
    <recommendedName>
        <fullName evidence="2">Glycosyltransferase 2-like domain-containing protein</fullName>
    </recommendedName>
</protein>
<keyword evidence="1" id="KW-1133">Transmembrane helix</keyword>
<reference evidence="3 4" key="1">
    <citation type="submission" date="2016-10" db="EMBL/GenBank/DDBJ databases">
        <title>Comparative genomics between deep and shallow subseafloor isolates.</title>
        <authorList>
            <person name="Ishii S."/>
            <person name="Miller J.R."/>
            <person name="Sutton G."/>
            <person name="Suzuki S."/>
            <person name="Methe B."/>
            <person name="Inagaki F."/>
            <person name="Imachi H."/>
        </authorList>
    </citation>
    <scope>NUCLEOTIDE SEQUENCE [LARGE SCALE GENOMIC DNA]</scope>
    <source>
        <strain evidence="3 4">MO-MB1</strain>
    </source>
</reference>
<evidence type="ECO:0000256" key="1">
    <source>
        <dbReference type="SAM" id="Phobius"/>
    </source>
</evidence>
<feature type="transmembrane region" description="Helical" evidence="1">
    <location>
        <begin position="245"/>
        <end position="268"/>
    </location>
</feature>
<proteinExistence type="predicted"/>
<organism evidence="3 4">
    <name type="scientific">Methanobacterium subterraneum</name>
    <dbReference type="NCBI Taxonomy" id="59277"/>
    <lineage>
        <taxon>Archaea</taxon>
        <taxon>Methanobacteriati</taxon>
        <taxon>Methanobacteriota</taxon>
        <taxon>Methanomada group</taxon>
        <taxon>Methanobacteria</taxon>
        <taxon>Methanobacteriales</taxon>
        <taxon>Methanobacteriaceae</taxon>
        <taxon>Methanobacterium</taxon>
    </lineage>
</organism>
<dbReference type="SUPFAM" id="SSF53448">
    <property type="entry name" value="Nucleotide-diphospho-sugar transferases"/>
    <property type="match status" value="1"/>
</dbReference>
<name>A0A2H4VDQ4_9EURY</name>
<dbReference type="Pfam" id="PF00535">
    <property type="entry name" value="Glycos_transf_2"/>
    <property type="match status" value="1"/>
</dbReference>
<dbReference type="PANTHER" id="PTHR43685">
    <property type="entry name" value="GLYCOSYLTRANSFERASE"/>
    <property type="match status" value="1"/>
</dbReference>
<sequence>MSFIDIIVGVKNEEKYIKKCIGSLQNQTIQDIKILVVDGISSDKTPDIIREIAENDSRVLLLRNPREVISSARNIGLEASDAEYVAYLDGHCYVDHDWLEKLLETYQKYEKRCKLGGVGSTYASPDNDSDLGKIIAKALQTPFGGIGTAFAQENTIKKVETVAFTLYPRFLLEEEDLLYDETMSHCEDTDFNYQLIKKGYQLLQNPRALVYQYRRGTLEAFLQQMVNYGEGRANFTIKNPRTFHWYHIIPTITIFYFIIFMITLIAYLNSLITQFTILIIFSPIAMYFLIDIYYTFKFGQIKTLLVFPLEHMGFGWGFLKGILMNNKKLKRGDFE</sequence>
<feature type="transmembrane region" description="Helical" evidence="1">
    <location>
        <begin position="275"/>
        <end position="296"/>
    </location>
</feature>
<dbReference type="Proteomes" id="UP000232806">
    <property type="component" value="Chromosome"/>
</dbReference>
<dbReference type="InterPro" id="IPR001173">
    <property type="entry name" value="Glyco_trans_2-like"/>
</dbReference>
<dbReference type="PANTHER" id="PTHR43685:SF2">
    <property type="entry name" value="GLYCOSYLTRANSFERASE 2-LIKE DOMAIN-CONTAINING PROTEIN"/>
    <property type="match status" value="1"/>
</dbReference>
<feature type="domain" description="Glycosyltransferase 2-like" evidence="2">
    <location>
        <begin position="6"/>
        <end position="142"/>
    </location>
</feature>
<feature type="transmembrane region" description="Helical" evidence="1">
    <location>
        <begin position="302"/>
        <end position="323"/>
    </location>
</feature>
<keyword evidence="1" id="KW-0812">Transmembrane</keyword>
<accession>A0A2H4VDQ4</accession>
<keyword evidence="1" id="KW-0472">Membrane</keyword>
<gene>
    <name evidence="3" type="ORF">BK007_09515</name>
</gene>
<dbReference type="InterPro" id="IPR029044">
    <property type="entry name" value="Nucleotide-diphossugar_trans"/>
</dbReference>
<dbReference type="InterPro" id="IPR050834">
    <property type="entry name" value="Glycosyltransf_2"/>
</dbReference>